<keyword evidence="4" id="KW-0175">Coiled coil</keyword>
<dbReference type="EMBL" id="LN483142">
    <property type="protein sequence ID" value="CED83260.1"/>
    <property type="molecule type" value="Genomic_DNA"/>
</dbReference>
<proteinExistence type="predicted"/>
<name>A0A0F7SRZ2_PHARH</name>
<keyword evidence="2" id="KW-0227">DNA damage</keyword>
<feature type="compositionally biased region" description="Polar residues" evidence="5">
    <location>
        <begin position="175"/>
        <end position="189"/>
    </location>
</feature>
<dbReference type="Pfam" id="PF08573">
    <property type="entry name" value="SAE2"/>
    <property type="match status" value="1"/>
</dbReference>
<feature type="compositionally biased region" description="Basic and acidic residues" evidence="5">
    <location>
        <begin position="833"/>
        <end position="850"/>
    </location>
</feature>
<feature type="coiled-coil region" evidence="4">
    <location>
        <begin position="28"/>
        <end position="118"/>
    </location>
</feature>
<feature type="region of interest" description="Disordered" evidence="5">
    <location>
        <begin position="519"/>
        <end position="562"/>
    </location>
</feature>
<comment type="subcellular location">
    <subcellularLocation>
        <location evidence="1">Nucleus</location>
    </subcellularLocation>
</comment>
<dbReference type="GO" id="GO:0005634">
    <property type="term" value="C:nucleus"/>
    <property type="evidence" value="ECO:0007669"/>
    <property type="project" value="UniProtKB-SubCell"/>
</dbReference>
<feature type="region of interest" description="Disordered" evidence="5">
    <location>
        <begin position="745"/>
        <end position="850"/>
    </location>
</feature>
<feature type="compositionally biased region" description="Basic and acidic residues" evidence="5">
    <location>
        <begin position="440"/>
        <end position="450"/>
    </location>
</feature>
<feature type="compositionally biased region" description="Polar residues" evidence="5">
    <location>
        <begin position="519"/>
        <end position="539"/>
    </location>
</feature>
<evidence type="ECO:0000259" key="6">
    <source>
        <dbReference type="Pfam" id="PF08573"/>
    </source>
</evidence>
<keyword evidence="3" id="KW-0539">Nucleus</keyword>
<organism evidence="7">
    <name type="scientific">Phaffia rhodozyma</name>
    <name type="common">Yeast</name>
    <name type="synonym">Xanthophyllomyces dendrorhous</name>
    <dbReference type="NCBI Taxonomy" id="264483"/>
    <lineage>
        <taxon>Eukaryota</taxon>
        <taxon>Fungi</taxon>
        <taxon>Dikarya</taxon>
        <taxon>Basidiomycota</taxon>
        <taxon>Agaricomycotina</taxon>
        <taxon>Tremellomycetes</taxon>
        <taxon>Cystofilobasidiales</taxon>
        <taxon>Mrakiaceae</taxon>
        <taxon>Phaffia</taxon>
    </lineage>
</organism>
<reference evidence="7" key="1">
    <citation type="submission" date="2014-08" db="EMBL/GenBank/DDBJ databases">
        <authorList>
            <person name="Sharma Rahul"/>
            <person name="Thines Marco"/>
        </authorList>
    </citation>
    <scope>NUCLEOTIDE SEQUENCE</scope>
</reference>
<feature type="coiled-coil region" evidence="4">
    <location>
        <begin position="221"/>
        <end position="248"/>
    </location>
</feature>
<accession>A0A0F7SRZ2</accession>
<evidence type="ECO:0000256" key="2">
    <source>
        <dbReference type="ARBA" id="ARBA00022763"/>
    </source>
</evidence>
<dbReference type="GO" id="GO:0003684">
    <property type="term" value="F:damaged DNA binding"/>
    <property type="evidence" value="ECO:0007669"/>
    <property type="project" value="TreeGrafter"/>
</dbReference>
<feature type="region of interest" description="Disordered" evidence="5">
    <location>
        <begin position="373"/>
        <end position="392"/>
    </location>
</feature>
<feature type="region of interest" description="Disordered" evidence="5">
    <location>
        <begin position="439"/>
        <end position="465"/>
    </location>
</feature>
<feature type="domain" description="DNA endonuclease activator Ctp1 C-terminal" evidence="6">
    <location>
        <begin position="712"/>
        <end position="824"/>
    </location>
</feature>
<sequence>MEGSLIENLLKARQQAAADHVGVLEGVIETWESEYAVIKQELKLKEDKLQRCIAQKDNLQNQLETVQNHVLSLENSVNRPVDSTAFTSTSSSPSIDMLNQLQTQLETEIALRRKYQKRLMDSTRHVDALLELISEKDQWREREASMVKRVDTLESEIRTIEDHGRTFEAERSKSDQQSGGLEYQATSPGRSDLPKPVSTAEVPLLSSSSNNTSPVTLSSEYISLQASYRSLQAQHEQLQEKYRSRKQEWTSFATRYIQDLTKFRAAEKSRGRNRLAMKEGADVKGKRREVVKVQADNGASAGFLRKAKGTSQDSFSSKFGVATKTSSAPKVNTPMSFTHNHSPPSLISSATVTPNLLPTSAVKKELLDTPSLTFRKSPQQNKPSESSAQHSGLSEIHVFHSKQIHPGTFVSAAIHDRKRITPYLTPDTVRHKVRQSAGDHMSDVHPEKGIHSRPNITSIGTKESKRTSMPLVDTSKDTGVPSSACTTKWLGKPTLQPVLHDQNVQPVHLTGLDRGANQVKRSLSSTDQMIVTSTPSNRADNWDHQSRKRKSPNQLEHEQHRVTVKNELDVDELPEICYQPLEADVPNPDISRTVDYSSDSEGKASTKAGPEITEAVSRSGSVFRQSDDSGSDWIDTTYKSRPVDPTAGMTPDEKRIFLKSLRNKNPKEVTALFAGFKGNGRYALADSSTTPSKTINEEFEINKDNNQGVNYAFNRVVRKKDERKQLHATDCECCSGYYEAVGALPPGPQGPRWKSPAPTSSSKETRESSDTYKFGQRGESLEERTERLKRESVQMRKQQNSRHRADWEEPPTPPGYWNIGFPSSPEIAAQNQEAERLAQAKRARIEAEAS</sequence>
<feature type="region of interest" description="Disordered" evidence="5">
    <location>
        <begin position="161"/>
        <end position="214"/>
    </location>
</feature>
<evidence type="ECO:0000256" key="1">
    <source>
        <dbReference type="ARBA" id="ARBA00004123"/>
    </source>
</evidence>
<evidence type="ECO:0000256" key="4">
    <source>
        <dbReference type="SAM" id="Coils"/>
    </source>
</evidence>
<dbReference type="PANTHER" id="PTHR15107:SF0">
    <property type="entry name" value="DNA ENDONUCLEASE ACTIVATOR CTP1 C-TERMINAL DOMAIN-CONTAINING PROTEIN"/>
    <property type="match status" value="1"/>
</dbReference>
<dbReference type="InterPro" id="IPR033316">
    <property type="entry name" value="RBBP8-like"/>
</dbReference>
<evidence type="ECO:0000256" key="3">
    <source>
        <dbReference type="ARBA" id="ARBA00023242"/>
    </source>
</evidence>
<dbReference type="AlphaFoldDB" id="A0A0F7SRZ2"/>
<feature type="compositionally biased region" description="Basic and acidic residues" evidence="5">
    <location>
        <begin position="161"/>
        <end position="174"/>
    </location>
</feature>
<evidence type="ECO:0000313" key="7">
    <source>
        <dbReference type="EMBL" id="CED83260.1"/>
    </source>
</evidence>
<feature type="compositionally biased region" description="Basic and acidic residues" evidence="5">
    <location>
        <begin position="779"/>
        <end position="794"/>
    </location>
</feature>
<protein>
    <submittedName>
        <fullName evidence="7">DNA repair protein Sae2/CtIP</fullName>
    </submittedName>
</protein>
<dbReference type="InterPro" id="IPR013882">
    <property type="entry name" value="Ctp1_C"/>
</dbReference>
<feature type="compositionally biased region" description="Low complexity" evidence="5">
    <location>
        <begin position="202"/>
        <end position="214"/>
    </location>
</feature>
<dbReference type="PANTHER" id="PTHR15107">
    <property type="entry name" value="RETINOBLASTOMA BINDING PROTEIN 8"/>
    <property type="match status" value="1"/>
</dbReference>
<dbReference type="GO" id="GO:0010792">
    <property type="term" value="P:DNA double-strand break processing involved in repair via single-strand annealing"/>
    <property type="evidence" value="ECO:0007669"/>
    <property type="project" value="TreeGrafter"/>
</dbReference>
<evidence type="ECO:0000256" key="5">
    <source>
        <dbReference type="SAM" id="MobiDB-lite"/>
    </source>
</evidence>